<feature type="transmembrane region" description="Helical" evidence="1">
    <location>
        <begin position="73"/>
        <end position="93"/>
    </location>
</feature>
<evidence type="ECO:0000259" key="2">
    <source>
        <dbReference type="PROSITE" id="PS50125"/>
    </source>
</evidence>
<dbReference type="GO" id="GO:0009190">
    <property type="term" value="P:cyclic nucleotide biosynthetic process"/>
    <property type="evidence" value="ECO:0007669"/>
    <property type="project" value="InterPro"/>
</dbReference>
<dbReference type="GO" id="GO:0004016">
    <property type="term" value="F:adenylate cyclase activity"/>
    <property type="evidence" value="ECO:0007669"/>
    <property type="project" value="UniProtKB-ARBA"/>
</dbReference>
<dbReference type="KEGG" id="taw:EI545_14745"/>
<dbReference type="Pfam" id="PF00211">
    <property type="entry name" value="Guanylate_cyc"/>
    <property type="match status" value="1"/>
</dbReference>
<keyword evidence="1" id="KW-0812">Transmembrane</keyword>
<dbReference type="PANTHER" id="PTHR43081:SF1">
    <property type="entry name" value="ADENYLATE CYCLASE, TERMINAL-DIFFERENTIATION SPECIFIC"/>
    <property type="match status" value="1"/>
</dbReference>
<feature type="domain" description="Guanylate cyclase" evidence="2">
    <location>
        <begin position="270"/>
        <end position="403"/>
    </location>
</feature>
<protein>
    <submittedName>
        <fullName evidence="3">Adenylate/guanylate cyclase domain-containing protein</fullName>
    </submittedName>
</protein>
<evidence type="ECO:0000256" key="1">
    <source>
        <dbReference type="SAM" id="Phobius"/>
    </source>
</evidence>
<dbReference type="PANTHER" id="PTHR43081">
    <property type="entry name" value="ADENYLATE CYCLASE, TERMINAL-DIFFERENTIATION SPECIFIC-RELATED"/>
    <property type="match status" value="1"/>
</dbReference>
<dbReference type="SMART" id="SM00044">
    <property type="entry name" value="CYCc"/>
    <property type="match status" value="1"/>
</dbReference>
<dbReference type="InterPro" id="IPR001054">
    <property type="entry name" value="A/G_cyclase"/>
</dbReference>
<feature type="transmembrane region" description="Helical" evidence="1">
    <location>
        <begin position="156"/>
        <end position="175"/>
    </location>
</feature>
<proteinExistence type="predicted"/>
<dbReference type="OrthoDB" id="341967at2"/>
<dbReference type="InterPro" id="IPR050697">
    <property type="entry name" value="Adenylyl/Guanylyl_Cyclase_3/4"/>
</dbReference>
<feature type="transmembrane region" description="Helical" evidence="1">
    <location>
        <begin position="100"/>
        <end position="122"/>
    </location>
</feature>
<dbReference type="RefSeq" id="WP_125326175.1">
    <property type="nucleotide sequence ID" value="NZ_CP034328.1"/>
</dbReference>
<dbReference type="SUPFAM" id="SSF55073">
    <property type="entry name" value="Nucleotide cyclase"/>
    <property type="match status" value="1"/>
</dbReference>
<evidence type="ECO:0000313" key="4">
    <source>
        <dbReference type="Proteomes" id="UP000282002"/>
    </source>
</evidence>
<dbReference type="PROSITE" id="PS50125">
    <property type="entry name" value="GUANYLATE_CYCLASE_2"/>
    <property type="match status" value="1"/>
</dbReference>
<dbReference type="AlphaFoldDB" id="A0A3S8U8X1"/>
<dbReference type="EMBL" id="CP034328">
    <property type="protein sequence ID" value="AZL59980.1"/>
    <property type="molecule type" value="Genomic_DNA"/>
</dbReference>
<name>A0A3S8U8X1_9RHOB</name>
<dbReference type="Proteomes" id="UP000282002">
    <property type="component" value="Chromosome"/>
</dbReference>
<reference evidence="3 4" key="1">
    <citation type="submission" date="2018-12" db="EMBL/GenBank/DDBJ databases">
        <title>Complete genome sequencing of Tabrizicola sp. K13M18.</title>
        <authorList>
            <person name="Bae J.-W."/>
        </authorList>
    </citation>
    <scope>NUCLEOTIDE SEQUENCE [LARGE SCALE GENOMIC DNA]</scope>
    <source>
        <strain evidence="3 4">K13M18</strain>
    </source>
</reference>
<dbReference type="GO" id="GO:0035556">
    <property type="term" value="P:intracellular signal transduction"/>
    <property type="evidence" value="ECO:0007669"/>
    <property type="project" value="InterPro"/>
</dbReference>
<keyword evidence="4" id="KW-1185">Reference proteome</keyword>
<dbReference type="InterPro" id="IPR029787">
    <property type="entry name" value="Nucleotide_cyclase"/>
</dbReference>
<feature type="transmembrane region" description="Helical" evidence="1">
    <location>
        <begin position="206"/>
        <end position="223"/>
    </location>
</feature>
<dbReference type="Gene3D" id="3.30.70.1230">
    <property type="entry name" value="Nucleotide cyclase"/>
    <property type="match status" value="1"/>
</dbReference>
<keyword evidence="1" id="KW-0472">Membrane</keyword>
<feature type="transmembrane region" description="Helical" evidence="1">
    <location>
        <begin position="128"/>
        <end position="149"/>
    </location>
</feature>
<evidence type="ECO:0000313" key="3">
    <source>
        <dbReference type="EMBL" id="AZL59980.1"/>
    </source>
</evidence>
<keyword evidence="1" id="KW-1133">Transmembrane helix</keyword>
<dbReference type="CDD" id="cd07302">
    <property type="entry name" value="CHD"/>
    <property type="match status" value="1"/>
</dbReference>
<feature type="transmembrane region" description="Helical" evidence="1">
    <location>
        <begin position="43"/>
        <end position="61"/>
    </location>
</feature>
<sequence length="453" mass="48996">MTTDRNRLWTFLAFVLNGGPSTEDLPPRVQAEIAKREDAAEQLIGWVQLCILIAFTTLYAVSPRAEGSLGESYTPSILAAYFVFTVLRLALAYRSRPPGWFLVLSILIDVVLLCALIFSFHIQYDQPAAFYLKAPTMIYMFIFISIRALRFDPRYVLASGVISIAAWIFMVVYALKSDMGEMYVTRNYVDYLTSNSILIGAELDKIFALLGVTFVLTLALYRARYVAIIAARSSSAAEDLGRFFAPEVASSIVSSNELPGAGDCVTRDVAVLFVDVRAFTNTASALPPNVVMQVLGHYQQTALSEIERFNGRIDKFMGDGILATFGAVQPSESHAADALYAAEAVIAALDAMQEDFAAMGWPGPFVTGAAAAAGPVKVGVIGASGRLEFTVIGSAVNLAAKLENANKALHTRALTDAATYRQARSQGYARTPDLRAATVVEGLTHPIDIVVLA</sequence>
<accession>A0A3S8U8X1</accession>
<organism evidence="3 4">
    <name type="scientific">Tabrizicola piscis</name>
    <dbReference type="NCBI Taxonomy" id="2494374"/>
    <lineage>
        <taxon>Bacteria</taxon>
        <taxon>Pseudomonadati</taxon>
        <taxon>Pseudomonadota</taxon>
        <taxon>Alphaproteobacteria</taxon>
        <taxon>Rhodobacterales</taxon>
        <taxon>Paracoccaceae</taxon>
        <taxon>Tabrizicola</taxon>
    </lineage>
</organism>
<gene>
    <name evidence="3" type="ORF">EI545_14745</name>
</gene>